<feature type="region of interest" description="Disordered" evidence="1">
    <location>
        <begin position="47"/>
        <end position="81"/>
    </location>
</feature>
<evidence type="ECO:0000313" key="2">
    <source>
        <dbReference type="EMBL" id="GBG61256.1"/>
    </source>
</evidence>
<feature type="region of interest" description="Disordered" evidence="1">
    <location>
        <begin position="158"/>
        <end position="178"/>
    </location>
</feature>
<accession>A0A388JTW6</accession>
<gene>
    <name evidence="2" type="ORF">CBR_g19788</name>
</gene>
<keyword evidence="3" id="KW-1185">Reference proteome</keyword>
<organism evidence="2 3">
    <name type="scientific">Chara braunii</name>
    <name type="common">Braun's stonewort</name>
    <dbReference type="NCBI Taxonomy" id="69332"/>
    <lineage>
        <taxon>Eukaryota</taxon>
        <taxon>Viridiplantae</taxon>
        <taxon>Streptophyta</taxon>
        <taxon>Charophyceae</taxon>
        <taxon>Charales</taxon>
        <taxon>Characeae</taxon>
        <taxon>Chara</taxon>
    </lineage>
</organism>
<reference evidence="2 3" key="1">
    <citation type="journal article" date="2018" name="Cell">
        <title>The Chara Genome: Secondary Complexity and Implications for Plant Terrestrialization.</title>
        <authorList>
            <person name="Nishiyama T."/>
            <person name="Sakayama H."/>
            <person name="Vries J.D."/>
            <person name="Buschmann H."/>
            <person name="Saint-Marcoux D."/>
            <person name="Ullrich K.K."/>
            <person name="Haas F.B."/>
            <person name="Vanderstraeten L."/>
            <person name="Becker D."/>
            <person name="Lang D."/>
            <person name="Vosolsobe S."/>
            <person name="Rombauts S."/>
            <person name="Wilhelmsson P.K.I."/>
            <person name="Janitza P."/>
            <person name="Kern R."/>
            <person name="Heyl A."/>
            <person name="Rumpler F."/>
            <person name="Villalobos L.I.A.C."/>
            <person name="Clay J.M."/>
            <person name="Skokan R."/>
            <person name="Toyoda A."/>
            <person name="Suzuki Y."/>
            <person name="Kagoshima H."/>
            <person name="Schijlen E."/>
            <person name="Tajeshwar N."/>
            <person name="Catarino B."/>
            <person name="Hetherington A.J."/>
            <person name="Saltykova A."/>
            <person name="Bonnot C."/>
            <person name="Breuninger H."/>
            <person name="Symeonidi A."/>
            <person name="Radhakrishnan G.V."/>
            <person name="Van Nieuwerburgh F."/>
            <person name="Deforce D."/>
            <person name="Chang C."/>
            <person name="Karol K.G."/>
            <person name="Hedrich R."/>
            <person name="Ulvskov P."/>
            <person name="Glockner G."/>
            <person name="Delwiche C.F."/>
            <person name="Petrasek J."/>
            <person name="Van de Peer Y."/>
            <person name="Friml J."/>
            <person name="Beilby M."/>
            <person name="Dolan L."/>
            <person name="Kohara Y."/>
            <person name="Sugano S."/>
            <person name="Fujiyama A."/>
            <person name="Delaux P.-M."/>
            <person name="Quint M."/>
            <person name="TheiBen G."/>
            <person name="Hagemann M."/>
            <person name="Harholt J."/>
            <person name="Dunand C."/>
            <person name="Zachgo S."/>
            <person name="Langdale J."/>
            <person name="Maumus F."/>
            <person name="Straeten D.V.D."/>
            <person name="Gould S.B."/>
            <person name="Rensing S.A."/>
        </authorList>
    </citation>
    <scope>NUCLEOTIDE SEQUENCE [LARGE SCALE GENOMIC DNA]</scope>
    <source>
        <strain evidence="2 3">S276</strain>
    </source>
</reference>
<feature type="compositionally biased region" description="Polar residues" evidence="1">
    <location>
        <begin position="167"/>
        <end position="178"/>
    </location>
</feature>
<protein>
    <submittedName>
        <fullName evidence="2">Uncharacterized protein</fullName>
    </submittedName>
</protein>
<sequence>MPSDSRRSRSPRRYESRREYSPPRKESELRDDVAELSKGVASIKEHFDEVQAKKEEQTRHKLERKKEKEEEKRRLEEEEVRRAQEELRCEANICKKEKKVKQEAALRAKMKKDVTVHAALMVSEIKDDWIHQWKTLVLPTLEGGFSDAKGKNLKKVEYGSAEEDNSDYSSGNNETSVA</sequence>
<dbReference type="EMBL" id="BFEA01000018">
    <property type="protein sequence ID" value="GBG61256.1"/>
    <property type="molecule type" value="Genomic_DNA"/>
</dbReference>
<dbReference type="AlphaFoldDB" id="A0A388JTW6"/>
<comment type="caution">
    <text evidence="2">The sequence shown here is derived from an EMBL/GenBank/DDBJ whole genome shotgun (WGS) entry which is preliminary data.</text>
</comment>
<dbReference type="Gramene" id="GBG61256">
    <property type="protein sequence ID" value="GBG61256"/>
    <property type="gene ID" value="CBR_g19788"/>
</dbReference>
<dbReference type="Proteomes" id="UP000265515">
    <property type="component" value="Unassembled WGS sequence"/>
</dbReference>
<evidence type="ECO:0000256" key="1">
    <source>
        <dbReference type="SAM" id="MobiDB-lite"/>
    </source>
</evidence>
<name>A0A388JTW6_CHABU</name>
<feature type="region of interest" description="Disordered" evidence="1">
    <location>
        <begin position="1"/>
        <end position="33"/>
    </location>
</feature>
<proteinExistence type="predicted"/>
<evidence type="ECO:0000313" key="3">
    <source>
        <dbReference type="Proteomes" id="UP000265515"/>
    </source>
</evidence>